<evidence type="ECO:0000313" key="1">
    <source>
        <dbReference type="EMBL" id="KIC74369.1"/>
    </source>
</evidence>
<reference evidence="1 2" key="1">
    <citation type="journal article" date="2014" name="Mol. Biol. Evol.">
        <title>Massive expansion of Ubiquitination-related gene families within the Chlamydiae.</title>
        <authorList>
            <person name="Domman D."/>
            <person name="Collingro A."/>
            <person name="Lagkouvardos I."/>
            <person name="Gehre L."/>
            <person name="Weinmaier T."/>
            <person name="Rattei T."/>
            <person name="Subtil A."/>
            <person name="Horn M."/>
        </authorList>
    </citation>
    <scope>NUCLEOTIDE SEQUENCE [LARGE SCALE GENOMIC DNA]</scope>
    <source>
        <strain evidence="1 2">EI2</strain>
    </source>
</reference>
<evidence type="ECO:0000313" key="2">
    <source>
        <dbReference type="Proteomes" id="UP000031465"/>
    </source>
</evidence>
<accession>A0A0C1HAG8</accession>
<protein>
    <recommendedName>
        <fullName evidence="3">Lipoprotein</fullName>
    </recommendedName>
</protein>
<gene>
    <name evidence="1" type="ORF">DB44_AL00630</name>
</gene>
<dbReference type="RefSeq" id="WP_039355860.1">
    <property type="nucleotide sequence ID" value="NZ_JSAN01000011.1"/>
</dbReference>
<dbReference type="PATRIC" id="fig|362787.3.peg.96"/>
<dbReference type="PROSITE" id="PS51257">
    <property type="entry name" value="PROKAR_LIPOPROTEIN"/>
    <property type="match status" value="1"/>
</dbReference>
<sequence length="216" mass="25424">MHRLTLWLVCTAILILTSCQTKVIGTGPWVKKIDSEELSKIVISFSAKMKIDKHLELEDSWVSYEDYIKKLTLHYSSQRLLTVYDARLLLVELVEELLYRINNNSIISYEVEHFPFTADDLDLKINFESFYGRFADEQYVGLISLQAGCAHFYAFDQKNRGIDWTNDRFEPYTKSRELAFIKREVDLPFTDMHETNFRGLNKDNLDGTYFQLQSQY</sequence>
<comment type="caution">
    <text evidence="1">The sequence shown here is derived from an EMBL/GenBank/DDBJ whole genome shotgun (WGS) entry which is preliminary data.</text>
</comment>
<organism evidence="1 2">
    <name type="scientific">Candidatus Protochlamydia amoebophila</name>
    <dbReference type="NCBI Taxonomy" id="362787"/>
    <lineage>
        <taxon>Bacteria</taxon>
        <taxon>Pseudomonadati</taxon>
        <taxon>Chlamydiota</taxon>
        <taxon>Chlamydiia</taxon>
        <taxon>Parachlamydiales</taxon>
        <taxon>Parachlamydiaceae</taxon>
        <taxon>Candidatus Protochlamydia</taxon>
    </lineage>
</organism>
<dbReference type="Proteomes" id="UP000031465">
    <property type="component" value="Unassembled WGS sequence"/>
</dbReference>
<dbReference type="EMBL" id="JSAN01000011">
    <property type="protein sequence ID" value="KIC74369.1"/>
    <property type="molecule type" value="Genomic_DNA"/>
</dbReference>
<proteinExistence type="predicted"/>
<name>A0A0C1HAG8_9BACT</name>
<dbReference type="AlphaFoldDB" id="A0A0C1HAG8"/>
<evidence type="ECO:0008006" key="3">
    <source>
        <dbReference type="Google" id="ProtNLM"/>
    </source>
</evidence>